<dbReference type="GO" id="GO:0005524">
    <property type="term" value="F:ATP binding"/>
    <property type="evidence" value="ECO:0007669"/>
    <property type="project" value="UniProtKB-KW"/>
</dbReference>
<feature type="region of interest" description="Disordered" evidence="4">
    <location>
        <begin position="1"/>
        <end position="20"/>
    </location>
</feature>
<protein>
    <submittedName>
        <fullName evidence="7">Uncharacterized protein</fullName>
    </submittedName>
</protein>
<dbReference type="Gene3D" id="1.20.1270.10">
    <property type="match status" value="1"/>
</dbReference>
<evidence type="ECO:0000313" key="5">
    <source>
        <dbReference type="EMBL" id="CAF2195556.1"/>
    </source>
</evidence>
<evidence type="ECO:0000256" key="1">
    <source>
        <dbReference type="ARBA" id="ARBA00007381"/>
    </source>
</evidence>
<reference evidence="7" key="1">
    <citation type="submission" date="2021-02" db="EMBL/GenBank/DDBJ databases">
        <authorList>
            <person name="Nowell W R."/>
        </authorList>
    </citation>
    <scope>NUCLEOTIDE SEQUENCE</scope>
</reference>
<dbReference type="EMBL" id="CAJOBG010008928">
    <property type="protein sequence ID" value="CAF4255015.1"/>
    <property type="molecule type" value="Genomic_DNA"/>
</dbReference>
<dbReference type="EMBL" id="CAJNRG010017154">
    <property type="protein sequence ID" value="CAF2218335.1"/>
    <property type="molecule type" value="Genomic_DNA"/>
</dbReference>
<feature type="compositionally biased region" description="Polar residues" evidence="4">
    <location>
        <begin position="10"/>
        <end position="20"/>
    </location>
</feature>
<dbReference type="Proteomes" id="UP000663842">
    <property type="component" value="Unassembled WGS sequence"/>
</dbReference>
<organism evidence="7 9">
    <name type="scientific">Rotaria magnacalcarata</name>
    <dbReference type="NCBI Taxonomy" id="392030"/>
    <lineage>
        <taxon>Eukaryota</taxon>
        <taxon>Metazoa</taxon>
        <taxon>Spiralia</taxon>
        <taxon>Gnathifera</taxon>
        <taxon>Rotifera</taxon>
        <taxon>Eurotatoria</taxon>
        <taxon>Bdelloidea</taxon>
        <taxon>Philodinida</taxon>
        <taxon>Philodinidae</taxon>
        <taxon>Rotaria</taxon>
    </lineage>
</organism>
<dbReference type="InterPro" id="IPR029048">
    <property type="entry name" value="HSP70_C_sf"/>
</dbReference>
<evidence type="ECO:0000313" key="9">
    <source>
        <dbReference type="Proteomes" id="UP000663842"/>
    </source>
</evidence>
<dbReference type="AlphaFoldDB" id="A0A819TCV8"/>
<comment type="similarity">
    <text evidence="1">Belongs to the heat shock protein 70 family.</text>
</comment>
<accession>A0A819TCV8</accession>
<comment type="caution">
    <text evidence="7">The sequence shown here is derived from an EMBL/GenBank/DDBJ whole genome shotgun (WGS) entry which is preliminary data.</text>
</comment>
<evidence type="ECO:0000256" key="4">
    <source>
        <dbReference type="SAM" id="MobiDB-lite"/>
    </source>
</evidence>
<dbReference type="Proteomes" id="UP000663887">
    <property type="component" value="Unassembled WGS sequence"/>
</dbReference>
<dbReference type="PANTHER" id="PTHR45639:SF4">
    <property type="entry name" value="HSC70CB, ISOFORM G"/>
    <property type="match status" value="1"/>
</dbReference>
<keyword evidence="2" id="KW-0547">Nucleotide-binding</keyword>
<dbReference type="EMBL" id="CAJNRF010016387">
    <property type="protein sequence ID" value="CAF2195556.1"/>
    <property type="molecule type" value="Genomic_DNA"/>
</dbReference>
<sequence length="141" mass="16247">METGAAAPKGTSNSLDLNPRLSTITITEELMDEDTKKKEKEIDLPIRSRISGTSRKELHEFIKQENEMISRDEKENERLDARNALEEYIFGMSRKLNADGNIRQDVLEDFQTTIDWLDSAEGYQETSVYVERLESLIANIY</sequence>
<gene>
    <name evidence="8" type="ORF">OVN521_LOCUS29237</name>
    <name evidence="7" type="ORF">UXM345_LOCUS20799</name>
    <name evidence="5" type="ORF">WKI299_LOCUS34219</name>
    <name evidence="6" type="ORF">XDN619_LOCUS33667</name>
</gene>
<evidence type="ECO:0000313" key="8">
    <source>
        <dbReference type="EMBL" id="CAF4255015.1"/>
    </source>
</evidence>
<name>A0A819TCV8_9BILA</name>
<evidence type="ECO:0000313" key="6">
    <source>
        <dbReference type="EMBL" id="CAF2218335.1"/>
    </source>
</evidence>
<dbReference type="Pfam" id="PF00012">
    <property type="entry name" value="HSP70"/>
    <property type="match status" value="1"/>
</dbReference>
<keyword evidence="10" id="KW-1185">Reference proteome</keyword>
<evidence type="ECO:0000256" key="3">
    <source>
        <dbReference type="ARBA" id="ARBA00022840"/>
    </source>
</evidence>
<evidence type="ECO:0000313" key="10">
    <source>
        <dbReference type="Proteomes" id="UP000663866"/>
    </source>
</evidence>
<dbReference type="SUPFAM" id="SSF100934">
    <property type="entry name" value="Heat shock protein 70kD (HSP70), C-terminal subdomain"/>
    <property type="match status" value="1"/>
</dbReference>
<proteinExistence type="inferred from homology"/>
<dbReference type="GO" id="GO:0140662">
    <property type="term" value="F:ATP-dependent protein folding chaperone"/>
    <property type="evidence" value="ECO:0007669"/>
    <property type="project" value="InterPro"/>
</dbReference>
<dbReference type="Proteomes" id="UP000663866">
    <property type="component" value="Unassembled WGS sequence"/>
</dbReference>
<dbReference type="EMBL" id="CAJOBF010003154">
    <property type="protein sequence ID" value="CAF4076801.1"/>
    <property type="molecule type" value="Genomic_DNA"/>
</dbReference>
<dbReference type="GO" id="GO:0005634">
    <property type="term" value="C:nucleus"/>
    <property type="evidence" value="ECO:0007669"/>
    <property type="project" value="TreeGrafter"/>
</dbReference>
<dbReference type="Proteomes" id="UP000663856">
    <property type="component" value="Unassembled WGS sequence"/>
</dbReference>
<dbReference type="PANTHER" id="PTHR45639">
    <property type="entry name" value="HSC70CB, ISOFORM G-RELATED"/>
    <property type="match status" value="1"/>
</dbReference>
<evidence type="ECO:0000313" key="7">
    <source>
        <dbReference type="EMBL" id="CAF4076801.1"/>
    </source>
</evidence>
<keyword evidence="3" id="KW-0067">ATP-binding</keyword>
<evidence type="ECO:0000256" key="2">
    <source>
        <dbReference type="ARBA" id="ARBA00022741"/>
    </source>
</evidence>
<dbReference type="InterPro" id="IPR013126">
    <property type="entry name" value="Hsp_70_fam"/>
</dbReference>
<dbReference type="GO" id="GO:0005829">
    <property type="term" value="C:cytosol"/>
    <property type="evidence" value="ECO:0007669"/>
    <property type="project" value="TreeGrafter"/>
</dbReference>